<evidence type="ECO:0000313" key="3">
    <source>
        <dbReference type="Proteomes" id="UP000093352"/>
    </source>
</evidence>
<dbReference type="SUPFAM" id="SSF101960">
    <property type="entry name" value="Stabilizer of iron transporter SufD"/>
    <property type="match status" value="1"/>
</dbReference>
<dbReference type="STRING" id="1871336.BBG48_07445"/>
<comment type="caution">
    <text evidence="2">The sequence shown here is derived from an EMBL/GenBank/DDBJ whole genome shotgun (WGS) entry which is preliminary data.</text>
</comment>
<dbReference type="EMBL" id="MBEW02000003">
    <property type="protein sequence ID" value="RDY21863.1"/>
    <property type="molecule type" value="Genomic_DNA"/>
</dbReference>
<organism evidence="2 3">
    <name type="scientific">Criibacterium bergeronii</name>
    <dbReference type="NCBI Taxonomy" id="1871336"/>
    <lineage>
        <taxon>Bacteria</taxon>
        <taxon>Bacillati</taxon>
        <taxon>Bacillota</taxon>
        <taxon>Clostridia</taxon>
        <taxon>Peptostreptococcales</taxon>
        <taxon>Filifactoraceae</taxon>
        <taxon>Criibacterium</taxon>
    </lineage>
</organism>
<dbReference type="AlphaFoldDB" id="A0A371IMZ5"/>
<feature type="domain" description="SUF system FeS cluster assembly SufBD core" evidence="1">
    <location>
        <begin position="86"/>
        <end position="314"/>
    </location>
</feature>
<dbReference type="PANTHER" id="PTHR43575:SF1">
    <property type="entry name" value="PROTEIN ABCI7, CHLOROPLASTIC"/>
    <property type="match status" value="1"/>
</dbReference>
<name>A0A371IMZ5_9FIRM</name>
<dbReference type="InterPro" id="IPR037284">
    <property type="entry name" value="SUF_FeS_clus_asmbl_SufBD_sf"/>
</dbReference>
<accession>A0A371IMZ5</accession>
<evidence type="ECO:0000259" key="1">
    <source>
        <dbReference type="Pfam" id="PF01458"/>
    </source>
</evidence>
<proteinExistence type="predicted"/>
<dbReference type="RefSeq" id="WP_068914235.1">
    <property type="nucleotide sequence ID" value="NZ_MBEW02000003.1"/>
</dbReference>
<evidence type="ECO:0000313" key="2">
    <source>
        <dbReference type="EMBL" id="RDY21863.1"/>
    </source>
</evidence>
<dbReference type="Pfam" id="PF01458">
    <property type="entry name" value="SUFBD_core"/>
    <property type="match status" value="1"/>
</dbReference>
<dbReference type="GO" id="GO:0016226">
    <property type="term" value="P:iron-sulfur cluster assembly"/>
    <property type="evidence" value="ECO:0007669"/>
    <property type="project" value="InterPro"/>
</dbReference>
<dbReference type="Proteomes" id="UP000093352">
    <property type="component" value="Unassembled WGS sequence"/>
</dbReference>
<sequence>MIANKVSSPTFRFLKTNQVEVELNDINPSSFGEIQKENMELNTAFSDYSFGVSEEAVKLNKDKKNLQYVFEVNHDEDLKNINIELNEEKNTLLDNIQIIARENTKSEFIINYTTKDLAKTFRNSVLQIYAKEDSEVTIHLVTNQNQESTIWQSIGFIVENHAKVTIYQTEIGVGKKLFSCMGKLTGNGSIFDLKGSYLLSGQEKMDFLYNVDLNGKKSHANILVNGVQKDFSKKNFKGTLDFKRGSKGSKGSEGEYVTLLDKTVISKSLPILLCTEEDVVGEHASSAGQIDKNIIFYIMSRGLSFDEAKSLVVKSRLVPVIDALPDKHLRESLLEQINQIMIEK</sequence>
<dbReference type="InterPro" id="IPR055346">
    <property type="entry name" value="Fe-S_cluster_assembly_SufBD"/>
</dbReference>
<keyword evidence="3" id="KW-1185">Reference proteome</keyword>
<reference evidence="2 3" key="1">
    <citation type="journal article" date="2016" name="Genome Announc.">
        <title>Draft Genome Sequence of Criibacterium bergeronii gen. nov., sp. nov., Strain CCRI-22567T, Isolated from a Vaginal Sample from a Woman with Bacterial Vaginosis.</title>
        <authorList>
            <person name="Maheux A.F."/>
            <person name="Berube E."/>
            <person name="Boudreau D.K."/>
            <person name="Raymond F."/>
            <person name="Corbeil J."/>
            <person name="Roy P.H."/>
            <person name="Boissinot M."/>
            <person name="Omar R.F."/>
        </authorList>
    </citation>
    <scope>NUCLEOTIDE SEQUENCE [LARGE SCALE GENOMIC DNA]</scope>
    <source>
        <strain evidence="2 3">CCRI-22567</strain>
    </source>
</reference>
<dbReference type="InterPro" id="IPR000825">
    <property type="entry name" value="SUF_FeS_clus_asmbl_SufBD_core"/>
</dbReference>
<dbReference type="PANTHER" id="PTHR43575">
    <property type="entry name" value="PROTEIN ABCI7, CHLOROPLASTIC"/>
    <property type="match status" value="1"/>
</dbReference>
<protein>
    <submittedName>
        <fullName evidence="2">ABC transporter</fullName>
    </submittedName>
</protein>
<gene>
    <name evidence="2" type="ORF">BBG48_001975</name>
</gene>